<keyword evidence="15" id="KW-0175">Coiled coil</keyword>
<dbReference type="InterPro" id="IPR027304">
    <property type="entry name" value="Trigger_fact/SurA_dom_sf"/>
</dbReference>
<evidence type="ECO:0000256" key="5">
    <source>
        <dbReference type="ARBA" id="ARBA00022692"/>
    </source>
</evidence>
<evidence type="ECO:0000256" key="12">
    <source>
        <dbReference type="ARBA" id="ARBA00040743"/>
    </source>
</evidence>
<comment type="subcellular location">
    <subcellularLocation>
        <location evidence="1">Cell inner membrane</location>
        <topology evidence="1">Single-pass type II membrane protein</topology>
        <orientation evidence="1">Periplasmic side</orientation>
    </subcellularLocation>
</comment>
<evidence type="ECO:0000256" key="3">
    <source>
        <dbReference type="ARBA" id="ARBA00022475"/>
    </source>
</evidence>
<dbReference type="InterPro" id="IPR052029">
    <property type="entry name" value="PpiD_chaperone"/>
</dbReference>
<reference evidence="18 19" key="1">
    <citation type="journal article" date="2018" name="Microbiome">
        <title>Fine metagenomic profile of the Mediterranean stratified and mixed water columns revealed by assembly and recruitment.</title>
        <authorList>
            <person name="Haro-Moreno J.M."/>
            <person name="Lopez-Perez M."/>
            <person name="De La Torre J.R."/>
            <person name="Picazo A."/>
            <person name="Camacho A."/>
            <person name="Rodriguez-Valera F."/>
        </authorList>
    </citation>
    <scope>NUCLEOTIDE SEQUENCE [LARGE SCALE GENOMIC DNA]</scope>
    <source>
        <strain evidence="18">MED-G55</strain>
    </source>
</reference>
<dbReference type="SUPFAM" id="SSF109998">
    <property type="entry name" value="Triger factor/SurA peptide-binding domain-like"/>
    <property type="match status" value="1"/>
</dbReference>
<evidence type="ECO:0000256" key="11">
    <source>
        <dbReference type="ARBA" id="ARBA00038408"/>
    </source>
</evidence>
<keyword evidence="7 16" id="KW-0472">Membrane</keyword>
<keyword evidence="5 16" id="KW-0812">Transmembrane</keyword>
<dbReference type="PANTHER" id="PTHR47529">
    <property type="entry name" value="PEPTIDYL-PROLYL CIS-TRANS ISOMERASE D"/>
    <property type="match status" value="1"/>
</dbReference>
<dbReference type="Gene3D" id="3.10.50.40">
    <property type="match status" value="1"/>
</dbReference>
<feature type="transmembrane region" description="Helical" evidence="16">
    <location>
        <begin position="12"/>
        <end position="31"/>
    </location>
</feature>
<evidence type="ECO:0000256" key="6">
    <source>
        <dbReference type="ARBA" id="ARBA00022989"/>
    </source>
</evidence>
<dbReference type="GO" id="GO:0005886">
    <property type="term" value="C:plasma membrane"/>
    <property type="evidence" value="ECO:0007669"/>
    <property type="project" value="UniProtKB-SubCell"/>
</dbReference>
<dbReference type="PANTHER" id="PTHR47529:SF1">
    <property type="entry name" value="PERIPLASMIC CHAPERONE PPID"/>
    <property type="match status" value="1"/>
</dbReference>
<evidence type="ECO:0000259" key="17">
    <source>
        <dbReference type="PROSITE" id="PS50198"/>
    </source>
</evidence>
<dbReference type="PROSITE" id="PS50198">
    <property type="entry name" value="PPIC_PPIASE_2"/>
    <property type="match status" value="1"/>
</dbReference>
<gene>
    <name evidence="18" type="ORF">DBW69_05445</name>
</gene>
<comment type="similarity">
    <text evidence="11">Belongs to the PpiD chaperone family.</text>
</comment>
<keyword evidence="4" id="KW-0997">Cell inner membrane</keyword>
<dbReference type="SUPFAM" id="SSF54534">
    <property type="entry name" value="FKBP-like"/>
    <property type="match status" value="1"/>
</dbReference>
<dbReference type="InterPro" id="IPR000297">
    <property type="entry name" value="PPIase_PpiC"/>
</dbReference>
<sequence>MLTQIRKIFSGVLGFALIGLLVIAFAAWGVADMFDMVGRGSVAKVGSQKIPTNEFRFRLAQQMDQISRELNEPLTIEQARTFGVDQQVLGRMITLATLNEATDELGLDVSDDYIRGEIINDPSFAGPGGGFDTPTFRRLLALNGLTEKVFVRDRRNNKTREQMLGAISYATVFPAKLNEIIYTHSLETRKVEYILIQPDMAGVIGDPSEDELRTLYQQVPNIFTEPERRTATILNLSPSNLIDTITITEDELREEYEILQDDYINAETREVNQLVLTDEIEAQKAKDILASGKEFEDVAKALNQKISDTDLGEVARGDFIAEELADLAFSLEEGQTSGIVDGPLGKVVMKVRKINAQTSQSFEDIKEEIRQKLAQEKAEDDLVVLSENIYDSLSGGSSLEALSEESNLELLRVENISRDGALENGSVNDVIGKKEKVMSRIFESDMGQEASAVELEDGSLLWIRVDGIMPERVSPFEDVREKATQQWKSRERRALLEGLAEHIVSEGNKGKKFSTLAGEVGKSPITSPAVNRQTDDETFSRQAVRKLFVAEEGAFTWSQVGFGESLIVMRVAEIVRPDLDNEIMLSAFMSSASQSVNDAVLTQLIRDFQNEFGVSVDNQTLEAQLGNFQQ</sequence>
<dbReference type="Proteomes" id="UP000252132">
    <property type="component" value="Unassembled WGS sequence"/>
</dbReference>
<evidence type="ECO:0000256" key="7">
    <source>
        <dbReference type="ARBA" id="ARBA00023136"/>
    </source>
</evidence>
<evidence type="ECO:0000313" key="19">
    <source>
        <dbReference type="Proteomes" id="UP000252132"/>
    </source>
</evidence>
<evidence type="ECO:0000256" key="2">
    <source>
        <dbReference type="ARBA" id="ARBA00018370"/>
    </source>
</evidence>
<comment type="caution">
    <text evidence="18">The sequence shown here is derived from an EMBL/GenBank/DDBJ whole genome shotgun (WGS) entry which is preliminary data.</text>
</comment>
<organism evidence="18 19">
    <name type="scientific">PS1 clade bacterium</name>
    <dbReference type="NCBI Taxonomy" id="2175152"/>
    <lineage>
        <taxon>Bacteria</taxon>
        <taxon>Pseudomonadati</taxon>
        <taxon>Pseudomonadota</taxon>
        <taxon>Alphaproteobacteria</taxon>
        <taxon>PS1 clade</taxon>
    </lineage>
</organism>
<evidence type="ECO:0000256" key="10">
    <source>
        <dbReference type="ARBA" id="ARBA00031484"/>
    </source>
</evidence>
<dbReference type="Pfam" id="PF13624">
    <property type="entry name" value="SurA_N_3"/>
    <property type="match status" value="1"/>
</dbReference>
<feature type="domain" description="PpiC" evidence="17">
    <location>
        <begin position="249"/>
        <end position="353"/>
    </location>
</feature>
<keyword evidence="8" id="KW-0143">Chaperone</keyword>
<keyword evidence="6 16" id="KW-1133">Transmembrane helix</keyword>
<evidence type="ECO:0000256" key="16">
    <source>
        <dbReference type="SAM" id="Phobius"/>
    </source>
</evidence>
<evidence type="ECO:0000256" key="13">
    <source>
        <dbReference type="ARBA" id="ARBA00042775"/>
    </source>
</evidence>
<dbReference type="GO" id="GO:0003755">
    <property type="term" value="F:peptidyl-prolyl cis-trans isomerase activity"/>
    <property type="evidence" value="ECO:0007669"/>
    <property type="project" value="UniProtKB-KW"/>
</dbReference>
<evidence type="ECO:0000256" key="14">
    <source>
        <dbReference type="PROSITE-ProRule" id="PRU00278"/>
    </source>
</evidence>
<accession>A0A368DWE8</accession>
<keyword evidence="14" id="KW-0413">Isomerase</keyword>
<keyword evidence="14" id="KW-0697">Rotamase</keyword>
<evidence type="ECO:0000313" key="18">
    <source>
        <dbReference type="EMBL" id="RCL76139.1"/>
    </source>
</evidence>
<dbReference type="AlphaFoldDB" id="A0A368DWE8"/>
<evidence type="ECO:0000256" key="8">
    <source>
        <dbReference type="ARBA" id="ARBA00023186"/>
    </source>
</evidence>
<evidence type="ECO:0000256" key="4">
    <source>
        <dbReference type="ARBA" id="ARBA00022519"/>
    </source>
</evidence>
<dbReference type="Pfam" id="PF13145">
    <property type="entry name" value="Rotamase_2"/>
    <property type="match status" value="1"/>
</dbReference>
<name>A0A368DWE8_9PROT</name>
<dbReference type="InterPro" id="IPR046357">
    <property type="entry name" value="PPIase_dom_sf"/>
</dbReference>
<protein>
    <recommendedName>
        <fullName evidence="2">Parvulin-like PPIase</fullName>
    </recommendedName>
    <alternativeName>
        <fullName evidence="9">Peptidyl-prolyl cis-trans isomerase plp</fullName>
    </alternativeName>
    <alternativeName>
        <fullName evidence="12">Periplasmic chaperone PpiD</fullName>
    </alternativeName>
    <alternativeName>
        <fullName evidence="13">Periplasmic folding chaperone</fullName>
    </alternativeName>
    <alternativeName>
        <fullName evidence="10">Rotamase plp</fullName>
    </alternativeName>
</protein>
<evidence type="ECO:0000256" key="15">
    <source>
        <dbReference type="SAM" id="Coils"/>
    </source>
</evidence>
<feature type="coiled-coil region" evidence="15">
    <location>
        <begin position="242"/>
        <end position="269"/>
    </location>
</feature>
<dbReference type="EMBL" id="QOQF01000023">
    <property type="protein sequence ID" value="RCL76139.1"/>
    <property type="molecule type" value="Genomic_DNA"/>
</dbReference>
<evidence type="ECO:0000256" key="1">
    <source>
        <dbReference type="ARBA" id="ARBA00004382"/>
    </source>
</evidence>
<proteinExistence type="inferred from homology"/>
<keyword evidence="3" id="KW-1003">Cell membrane</keyword>
<evidence type="ECO:0000256" key="9">
    <source>
        <dbReference type="ARBA" id="ARBA00030642"/>
    </source>
</evidence>